<proteinExistence type="predicted"/>
<protein>
    <recommendedName>
        <fullName evidence="4">Phage-related minor tail protein</fullName>
    </recommendedName>
</protein>
<dbReference type="EMBL" id="UFSO01000003">
    <property type="protein sequence ID" value="SSY81038.1"/>
    <property type="molecule type" value="Genomic_DNA"/>
</dbReference>
<evidence type="ECO:0008006" key="4">
    <source>
        <dbReference type="Google" id="ProtNLM"/>
    </source>
</evidence>
<dbReference type="OrthoDB" id="79849at2"/>
<keyword evidence="3" id="KW-1185">Reference proteome</keyword>
<evidence type="ECO:0000256" key="1">
    <source>
        <dbReference type="SAM" id="Coils"/>
    </source>
</evidence>
<reference evidence="2 3" key="1">
    <citation type="submission" date="2018-06" db="EMBL/GenBank/DDBJ databases">
        <authorList>
            <consortium name="Pathogen Informatics"/>
            <person name="Doyle S."/>
        </authorList>
    </citation>
    <scope>NUCLEOTIDE SEQUENCE [LARGE SCALE GENOMIC DNA]</scope>
    <source>
        <strain evidence="2 3">NCTC10283</strain>
    </source>
</reference>
<feature type="coiled-coil region" evidence="1">
    <location>
        <begin position="407"/>
        <end position="503"/>
    </location>
</feature>
<dbReference type="RefSeq" id="WP_034295558.1">
    <property type="nucleotide sequence ID" value="NZ_CP091519.2"/>
</dbReference>
<gene>
    <name evidence="2" type="ORF">NCTC10283_02602</name>
</gene>
<name>A0A376BW59_9NEIS</name>
<dbReference type="AlphaFoldDB" id="A0A376BW59"/>
<accession>A0A376BW59</accession>
<sequence>MVAAAILETKIQLQAQQFKQESAQVVQTAKQMQQGMDKVQTQSLKMGREIDKSMKSVNAKIDLSQWKKFEVQLKKIGNTSVEIGKLKPPIVALGNVISGSLKMGFVGATAAATGFFALLASNASRAKTILQDSMRLNIDTTTLQQWTIAGGKFGLSADKIADVMKDVNDKIGDFVMTGGGEAKDLFEQLNLEAKDFIGLSPDKVLEKMAAAANKLSTQDKTFLFESLADDASLLLPLLEQNAAKLNEIKKQTLEKGMILSHTELKALEKFNAGLGEMWDKISAFGQHLSANMAEPVQIVLDRVKEVIDGFGGMDKAAMAFSKVLVSAMRDGVMMAADLVIWFKELQISAMKFEAYVLSLGKGLARVGQLSLKYTPMGQAADLAYKATTGKFLSTELKAAQADFANSLDDLSEKQAQTSAEIENVRKKYKENAEKIGNEMLKAIERSDKQMISAQKNAYAAPIIKDNIQASLEKWQKKQEEEAAKEAEKSRSKIEKENQILEKQSQSADKWLEVGEKQAQVLEKWQQDALNYQKQLEYNAKNKVSAVYYDGVKQVHPTELNQLSPPSSQSQNINITLSGDVNVKLDGANDTVARAVVGSETFKLGVAELVKPELLKIIQGAAVSVGRPVI</sequence>
<evidence type="ECO:0000313" key="3">
    <source>
        <dbReference type="Proteomes" id="UP000254209"/>
    </source>
</evidence>
<evidence type="ECO:0000313" key="2">
    <source>
        <dbReference type="EMBL" id="SSY81038.1"/>
    </source>
</evidence>
<keyword evidence="1" id="KW-0175">Coiled coil</keyword>
<dbReference type="Proteomes" id="UP000254209">
    <property type="component" value="Unassembled WGS sequence"/>
</dbReference>
<organism evidence="2 3">
    <name type="scientific">Alysiella crassa</name>
    <dbReference type="NCBI Taxonomy" id="153491"/>
    <lineage>
        <taxon>Bacteria</taxon>
        <taxon>Pseudomonadati</taxon>
        <taxon>Pseudomonadota</taxon>
        <taxon>Betaproteobacteria</taxon>
        <taxon>Neisseriales</taxon>
        <taxon>Neisseriaceae</taxon>
        <taxon>Alysiella</taxon>
    </lineage>
</organism>
<dbReference type="STRING" id="1120980.GCA_000745955_02500"/>